<evidence type="ECO:0000256" key="8">
    <source>
        <dbReference type="ARBA" id="ARBA00029924"/>
    </source>
</evidence>
<keyword evidence="4 11" id="KW-0240">DNA-directed RNA polymerase</keyword>
<evidence type="ECO:0000256" key="10">
    <source>
        <dbReference type="ARBA" id="ARBA00048552"/>
    </source>
</evidence>
<keyword evidence="14" id="KW-1185">Reference proteome</keyword>
<dbReference type="GO" id="GO:0000428">
    <property type="term" value="C:DNA-directed RNA polymerase complex"/>
    <property type="evidence" value="ECO:0007669"/>
    <property type="project" value="UniProtKB-KW"/>
</dbReference>
<dbReference type="InterPro" id="IPR036161">
    <property type="entry name" value="RPB6/omega-like_sf"/>
</dbReference>
<feature type="region of interest" description="Disordered" evidence="12">
    <location>
        <begin position="82"/>
        <end position="181"/>
    </location>
</feature>
<dbReference type="PANTHER" id="PTHR34476:SF1">
    <property type="entry name" value="DNA-DIRECTED RNA POLYMERASE SUBUNIT OMEGA"/>
    <property type="match status" value="1"/>
</dbReference>
<feature type="compositionally biased region" description="Acidic residues" evidence="12">
    <location>
        <begin position="120"/>
        <end position="158"/>
    </location>
</feature>
<comment type="similarity">
    <text evidence="1 11">Belongs to the RNA polymerase subunit omega family.</text>
</comment>
<dbReference type="GO" id="GO:0006351">
    <property type="term" value="P:DNA-templated transcription"/>
    <property type="evidence" value="ECO:0007669"/>
    <property type="project" value="UniProtKB-UniRule"/>
</dbReference>
<protein>
    <recommendedName>
        <fullName evidence="3 11">DNA-directed RNA polymerase subunit omega</fullName>
        <shortName evidence="11">RNAP omega subunit</shortName>
        <ecNumber evidence="2 11">2.7.7.6</ecNumber>
    </recommendedName>
    <alternativeName>
        <fullName evidence="9 11">RNA polymerase omega subunit</fullName>
    </alternativeName>
    <alternativeName>
        <fullName evidence="8 11">Transcriptase subunit omega</fullName>
    </alternativeName>
</protein>
<dbReference type="Proteomes" id="UP000237968">
    <property type="component" value="Unassembled WGS sequence"/>
</dbReference>
<proteinExistence type="inferred from homology"/>
<evidence type="ECO:0000313" key="14">
    <source>
        <dbReference type="Proteomes" id="UP000237968"/>
    </source>
</evidence>
<evidence type="ECO:0000256" key="2">
    <source>
        <dbReference type="ARBA" id="ARBA00012418"/>
    </source>
</evidence>
<dbReference type="InterPro" id="IPR006110">
    <property type="entry name" value="Pol_omega/Rpo6/RPB6"/>
</dbReference>
<feature type="compositionally biased region" description="Acidic residues" evidence="12">
    <location>
        <begin position="98"/>
        <end position="109"/>
    </location>
</feature>
<dbReference type="GO" id="GO:0003677">
    <property type="term" value="F:DNA binding"/>
    <property type="evidence" value="ECO:0007669"/>
    <property type="project" value="UniProtKB-UniRule"/>
</dbReference>
<keyword evidence="5 11" id="KW-0808">Transferase</keyword>
<dbReference type="AlphaFoldDB" id="A0A2S9XS20"/>
<dbReference type="GO" id="GO:0003899">
    <property type="term" value="F:DNA-directed RNA polymerase activity"/>
    <property type="evidence" value="ECO:0007669"/>
    <property type="project" value="UniProtKB-UniRule"/>
</dbReference>
<reference evidence="13 14" key="1">
    <citation type="submission" date="2018-03" db="EMBL/GenBank/DDBJ databases">
        <title>Draft Genome Sequences of the Obligatory Marine Myxobacteria Enhygromyxa salina SWB005.</title>
        <authorList>
            <person name="Poehlein A."/>
            <person name="Moghaddam J.A."/>
            <person name="Harms H."/>
            <person name="Alanjari M."/>
            <person name="Koenig G.M."/>
            <person name="Daniel R."/>
            <person name="Schaeberle T.F."/>
        </authorList>
    </citation>
    <scope>NUCLEOTIDE SEQUENCE [LARGE SCALE GENOMIC DNA]</scope>
    <source>
        <strain evidence="13 14">SWB005</strain>
    </source>
</reference>
<evidence type="ECO:0000256" key="1">
    <source>
        <dbReference type="ARBA" id="ARBA00006711"/>
    </source>
</evidence>
<comment type="function">
    <text evidence="11">Promotes RNA polymerase assembly. Latches the N- and C-terminal regions of the beta' subunit thereby facilitating its interaction with the beta and alpha subunits.</text>
</comment>
<sequence length="181" mass="19455">MARVTVEDCLEQVPNRFALTVLGSRRARALSEGKGTALVKSSNKVGVVALREIAKALVRYDENVEETIRGFIEEQRAQLMAGSNSDATFIDAATFGTGDDEDDEDDDDVKELPSDPDKLQDDDDDDDDEDGDDDTPEGTEPDSISDGDDIGSDDDDGVEASVLGGLDEDDDDDDDDDKSDG</sequence>
<evidence type="ECO:0000256" key="12">
    <source>
        <dbReference type="SAM" id="MobiDB-lite"/>
    </source>
</evidence>
<dbReference type="SMART" id="SM01409">
    <property type="entry name" value="RNA_pol_Rpb6"/>
    <property type="match status" value="1"/>
</dbReference>
<evidence type="ECO:0000256" key="6">
    <source>
        <dbReference type="ARBA" id="ARBA00022695"/>
    </source>
</evidence>
<evidence type="ECO:0000256" key="11">
    <source>
        <dbReference type="HAMAP-Rule" id="MF_00366"/>
    </source>
</evidence>
<keyword evidence="7 11" id="KW-0804">Transcription</keyword>
<name>A0A2S9XS20_9BACT</name>
<feature type="compositionally biased region" description="Basic and acidic residues" evidence="12">
    <location>
        <begin position="110"/>
        <end position="119"/>
    </location>
</feature>
<gene>
    <name evidence="11 13" type="primary">rpoZ</name>
    <name evidence="13" type="ORF">ENSA5_37790</name>
</gene>
<comment type="subunit">
    <text evidence="11">The RNAP catalytic core consists of 2 alpha, 1 beta, 1 beta' and 1 omega subunit. When a sigma factor is associated with the core the holoenzyme is formed, which can initiate transcription.</text>
</comment>
<comment type="catalytic activity">
    <reaction evidence="10 11">
        <text>RNA(n) + a ribonucleoside 5'-triphosphate = RNA(n+1) + diphosphate</text>
        <dbReference type="Rhea" id="RHEA:21248"/>
        <dbReference type="Rhea" id="RHEA-COMP:14527"/>
        <dbReference type="Rhea" id="RHEA-COMP:17342"/>
        <dbReference type="ChEBI" id="CHEBI:33019"/>
        <dbReference type="ChEBI" id="CHEBI:61557"/>
        <dbReference type="ChEBI" id="CHEBI:140395"/>
        <dbReference type="EC" id="2.7.7.6"/>
    </reaction>
</comment>
<comment type="caution">
    <text evidence="13">The sequence shown here is derived from an EMBL/GenBank/DDBJ whole genome shotgun (WGS) entry which is preliminary data.</text>
</comment>
<evidence type="ECO:0000256" key="5">
    <source>
        <dbReference type="ARBA" id="ARBA00022679"/>
    </source>
</evidence>
<evidence type="ECO:0000256" key="7">
    <source>
        <dbReference type="ARBA" id="ARBA00023163"/>
    </source>
</evidence>
<dbReference type="InterPro" id="IPR003716">
    <property type="entry name" value="DNA-dir_RNA_pol_omega"/>
</dbReference>
<dbReference type="Gene3D" id="3.90.940.10">
    <property type="match status" value="1"/>
</dbReference>
<dbReference type="SUPFAM" id="SSF63562">
    <property type="entry name" value="RPB6/omega subunit-like"/>
    <property type="match status" value="1"/>
</dbReference>
<dbReference type="NCBIfam" id="TIGR00690">
    <property type="entry name" value="rpoZ"/>
    <property type="match status" value="1"/>
</dbReference>
<evidence type="ECO:0000256" key="3">
    <source>
        <dbReference type="ARBA" id="ARBA00013725"/>
    </source>
</evidence>
<evidence type="ECO:0000256" key="4">
    <source>
        <dbReference type="ARBA" id="ARBA00022478"/>
    </source>
</evidence>
<evidence type="ECO:0000256" key="9">
    <source>
        <dbReference type="ARBA" id="ARBA00030998"/>
    </source>
</evidence>
<evidence type="ECO:0000313" key="13">
    <source>
        <dbReference type="EMBL" id="PRP95646.1"/>
    </source>
</evidence>
<dbReference type="EC" id="2.7.7.6" evidence="2 11"/>
<dbReference type="EMBL" id="PVNK01000167">
    <property type="protein sequence ID" value="PRP95646.1"/>
    <property type="molecule type" value="Genomic_DNA"/>
</dbReference>
<dbReference type="HAMAP" id="MF_00366">
    <property type="entry name" value="RNApol_bact_RpoZ"/>
    <property type="match status" value="1"/>
</dbReference>
<organism evidence="13 14">
    <name type="scientific">Enhygromyxa salina</name>
    <dbReference type="NCBI Taxonomy" id="215803"/>
    <lineage>
        <taxon>Bacteria</taxon>
        <taxon>Pseudomonadati</taxon>
        <taxon>Myxococcota</taxon>
        <taxon>Polyangia</taxon>
        <taxon>Nannocystales</taxon>
        <taxon>Nannocystaceae</taxon>
        <taxon>Enhygromyxa</taxon>
    </lineage>
</organism>
<accession>A0A2S9XS20</accession>
<dbReference type="PANTHER" id="PTHR34476">
    <property type="entry name" value="DNA-DIRECTED RNA POLYMERASE SUBUNIT OMEGA"/>
    <property type="match status" value="1"/>
</dbReference>
<dbReference type="Pfam" id="PF01192">
    <property type="entry name" value="RNA_pol_Rpb6"/>
    <property type="match status" value="1"/>
</dbReference>
<feature type="compositionally biased region" description="Acidic residues" evidence="12">
    <location>
        <begin position="166"/>
        <end position="181"/>
    </location>
</feature>
<keyword evidence="6 11" id="KW-0548">Nucleotidyltransferase</keyword>